<proteinExistence type="predicted"/>
<dbReference type="RefSeq" id="WP_011824022.1">
    <property type="nucleotide sequence ID" value="NC_008819.1"/>
</dbReference>
<evidence type="ECO:0008006" key="3">
    <source>
        <dbReference type="Google" id="ProtNLM"/>
    </source>
</evidence>
<sequence length="49" mass="5440">MKSAWDLNKLLPSSKLYVIDNAGHSMKEIGIPKKLIDLKNELANSSTNL</sequence>
<reference evidence="2" key="1">
    <citation type="journal article" date="2007" name="PLoS Genet.">
        <title>Patterns and implications of gene gain and loss in the evolution of Prochlorococcus.</title>
        <authorList>
            <person name="Kettler G.C."/>
            <person name="Martiny A.C."/>
            <person name="Huang K."/>
            <person name="Zucker J."/>
            <person name="Coleman M.L."/>
            <person name="Rodrigue S."/>
            <person name="Chen F."/>
            <person name="Lapidus A."/>
            <person name="Ferriera S."/>
            <person name="Johnson J."/>
            <person name="Steglich C."/>
            <person name="Church G.M."/>
            <person name="Richardson P."/>
            <person name="Chisholm S.W."/>
        </authorList>
    </citation>
    <scope>NUCLEOTIDE SEQUENCE [LARGE SCALE GENOMIC DNA]</scope>
    <source>
        <strain evidence="2">NATL1A</strain>
    </source>
</reference>
<organism evidence="1 2">
    <name type="scientific">Prochlorococcus marinus (strain NATL1A)</name>
    <dbReference type="NCBI Taxonomy" id="167555"/>
    <lineage>
        <taxon>Bacteria</taxon>
        <taxon>Bacillati</taxon>
        <taxon>Cyanobacteriota</taxon>
        <taxon>Cyanophyceae</taxon>
        <taxon>Synechococcales</taxon>
        <taxon>Prochlorococcaceae</taxon>
        <taxon>Prochlorococcus</taxon>
    </lineage>
</organism>
<evidence type="ECO:0000313" key="2">
    <source>
        <dbReference type="Proteomes" id="UP000002592"/>
    </source>
</evidence>
<dbReference type="AlphaFoldDB" id="A2C3D4"/>
<name>A2C3D4_PROM1</name>
<accession>A2C3D4</accession>
<evidence type="ECO:0000313" key="1">
    <source>
        <dbReference type="EMBL" id="ABM75994.1"/>
    </source>
</evidence>
<dbReference type="HOGENOM" id="CLU_3139453_0_0_3"/>
<dbReference type="EMBL" id="CP000553">
    <property type="protein sequence ID" value="ABM75994.1"/>
    <property type="molecule type" value="Genomic_DNA"/>
</dbReference>
<dbReference type="KEGG" id="pme:NATL1_14361"/>
<protein>
    <recommendedName>
        <fullName evidence="3">Prolyl aminopeptidase</fullName>
    </recommendedName>
</protein>
<dbReference type="Proteomes" id="UP000002592">
    <property type="component" value="Chromosome"/>
</dbReference>
<gene>
    <name evidence="1" type="ordered locus">NATL1_14361</name>
</gene>